<proteinExistence type="predicted"/>
<accession>A0A914WPL8</accession>
<sequence length="95" mass="10208">MEAICEGAEGREGSRKNYASVGGVVDYGHAAFHGKPALRGVRNRREAPFKRFVSPPPDDRQLQTDGIEADFGSVDAVTSRPPENLNIATLASHST</sequence>
<protein>
    <submittedName>
        <fullName evidence="2">Uncharacterized protein</fullName>
    </submittedName>
</protein>
<name>A0A914WPL8_9BILA</name>
<dbReference type="WBParaSite" id="PSAMB.scaffold4817size13455.g25250.t1">
    <property type="protein sequence ID" value="PSAMB.scaffold4817size13455.g25250.t1"/>
    <property type="gene ID" value="PSAMB.scaffold4817size13455.g25250"/>
</dbReference>
<reference evidence="2" key="1">
    <citation type="submission" date="2022-11" db="UniProtKB">
        <authorList>
            <consortium name="WormBaseParasite"/>
        </authorList>
    </citation>
    <scope>IDENTIFICATION</scope>
</reference>
<organism evidence="1 2">
    <name type="scientific">Plectus sambesii</name>
    <dbReference type="NCBI Taxonomy" id="2011161"/>
    <lineage>
        <taxon>Eukaryota</taxon>
        <taxon>Metazoa</taxon>
        <taxon>Ecdysozoa</taxon>
        <taxon>Nematoda</taxon>
        <taxon>Chromadorea</taxon>
        <taxon>Plectida</taxon>
        <taxon>Plectina</taxon>
        <taxon>Plectoidea</taxon>
        <taxon>Plectidae</taxon>
        <taxon>Plectus</taxon>
    </lineage>
</organism>
<dbReference type="AlphaFoldDB" id="A0A914WPL8"/>
<evidence type="ECO:0000313" key="1">
    <source>
        <dbReference type="Proteomes" id="UP000887566"/>
    </source>
</evidence>
<keyword evidence="1" id="KW-1185">Reference proteome</keyword>
<evidence type="ECO:0000313" key="2">
    <source>
        <dbReference type="WBParaSite" id="PSAMB.scaffold4817size13455.g25250.t1"/>
    </source>
</evidence>
<dbReference type="Proteomes" id="UP000887566">
    <property type="component" value="Unplaced"/>
</dbReference>